<dbReference type="PROSITE" id="PS01098">
    <property type="entry name" value="LIPASE_GDSL_SER"/>
    <property type="match status" value="1"/>
</dbReference>
<evidence type="ECO:0000313" key="2">
    <source>
        <dbReference type="Proteomes" id="UP000646827"/>
    </source>
</evidence>
<accession>A0A8H7VJP8</accession>
<gene>
    <name evidence="1" type="ORF">INT45_008256</name>
</gene>
<proteinExistence type="predicted"/>
<keyword evidence="2" id="KW-1185">Reference proteome</keyword>
<dbReference type="InterPro" id="IPR008265">
    <property type="entry name" value="Lipase_GDSL_AS"/>
</dbReference>
<protein>
    <submittedName>
        <fullName evidence="1">Uncharacterized protein</fullName>
    </submittedName>
</protein>
<reference evidence="1 2" key="1">
    <citation type="submission" date="2020-12" db="EMBL/GenBank/DDBJ databases">
        <title>Metabolic potential, ecology and presence of endohyphal bacteria is reflected in genomic diversity of Mucoromycotina.</title>
        <authorList>
            <person name="Muszewska A."/>
            <person name="Okrasinska A."/>
            <person name="Steczkiewicz K."/>
            <person name="Drgas O."/>
            <person name="Orlowska M."/>
            <person name="Perlinska-Lenart U."/>
            <person name="Aleksandrzak-Piekarczyk T."/>
            <person name="Szatraj K."/>
            <person name="Zielenkiewicz U."/>
            <person name="Pilsyk S."/>
            <person name="Malc E."/>
            <person name="Mieczkowski P."/>
            <person name="Kruszewska J.S."/>
            <person name="Biernat P."/>
            <person name="Pawlowska J."/>
        </authorList>
    </citation>
    <scope>NUCLEOTIDE SEQUENCE [LARGE SCALE GENOMIC DNA]</scope>
    <source>
        <strain evidence="1 2">CBS 142.35</strain>
    </source>
</reference>
<sequence>MERQEPLYAQSISQCPKLVSSSRRQQPTNIHDLRPDDIKAVAVIGDSISAGLAMENTKAECITNNEFIEYRGLSFDAGGDEGAITVPNFIDYYTLEKLAGSSIGKRQMPICPDSFFCTNASSDPSVDHFNAAIPSGTTRNMNQQIKYLIPKIGKNSPFANEWKVLTIELGMNDLAVSCMNGYTVFDFSERMKAGIQLIQESIDYVFINLIGLSHSEQEVKITDKHPGYQKKFCDDPSFDIQDKECYCCHISNGVGEAVVSSNVRLFNNALREIAAMYQPHSSNATFGVVYQPFFLKMDTLTYTAISNLDGFHPNIHLHQFFAKKLWNQMFLAKDDKDQEFNYDPNIPIRCPGKNDRFATR</sequence>
<dbReference type="GO" id="GO:0006644">
    <property type="term" value="P:phospholipid metabolic process"/>
    <property type="evidence" value="ECO:0007669"/>
    <property type="project" value="TreeGrafter"/>
</dbReference>
<dbReference type="AlphaFoldDB" id="A0A8H7VJP8"/>
<comment type="caution">
    <text evidence="1">The sequence shown here is derived from an EMBL/GenBank/DDBJ whole genome shotgun (WGS) entry which is preliminary data.</text>
</comment>
<dbReference type="GO" id="GO:0004620">
    <property type="term" value="F:phospholipase activity"/>
    <property type="evidence" value="ECO:0007669"/>
    <property type="project" value="InterPro"/>
</dbReference>
<dbReference type="Proteomes" id="UP000646827">
    <property type="component" value="Unassembled WGS sequence"/>
</dbReference>
<dbReference type="PANTHER" id="PTHR21325">
    <property type="entry name" value="PHOSPHOLIPASE B, PLB1"/>
    <property type="match status" value="1"/>
</dbReference>
<dbReference type="Pfam" id="PF00657">
    <property type="entry name" value="Lipase_GDSL"/>
    <property type="match status" value="1"/>
</dbReference>
<dbReference type="InterPro" id="IPR036514">
    <property type="entry name" value="SGNH_hydro_sf"/>
</dbReference>
<dbReference type="InterPro" id="IPR001087">
    <property type="entry name" value="GDSL"/>
</dbReference>
<dbReference type="Gene3D" id="3.40.50.1110">
    <property type="entry name" value="SGNH hydrolase"/>
    <property type="match status" value="1"/>
</dbReference>
<name>A0A8H7VJP8_9FUNG</name>
<evidence type="ECO:0000313" key="1">
    <source>
        <dbReference type="EMBL" id="KAG2223055.1"/>
    </source>
</evidence>
<dbReference type="PANTHER" id="PTHR21325:SF31">
    <property type="entry name" value="GH22081P-RELATED"/>
    <property type="match status" value="1"/>
</dbReference>
<organism evidence="1 2">
    <name type="scientific">Circinella minor</name>
    <dbReference type="NCBI Taxonomy" id="1195481"/>
    <lineage>
        <taxon>Eukaryota</taxon>
        <taxon>Fungi</taxon>
        <taxon>Fungi incertae sedis</taxon>
        <taxon>Mucoromycota</taxon>
        <taxon>Mucoromycotina</taxon>
        <taxon>Mucoromycetes</taxon>
        <taxon>Mucorales</taxon>
        <taxon>Lichtheimiaceae</taxon>
        <taxon>Circinella</taxon>
    </lineage>
</organism>
<dbReference type="EMBL" id="JAEPRB010000069">
    <property type="protein sequence ID" value="KAG2223055.1"/>
    <property type="molecule type" value="Genomic_DNA"/>
</dbReference>
<dbReference type="InterPro" id="IPR038885">
    <property type="entry name" value="PLB1"/>
</dbReference>
<dbReference type="OrthoDB" id="10265800at2759"/>
<dbReference type="SUPFAM" id="SSF52266">
    <property type="entry name" value="SGNH hydrolase"/>
    <property type="match status" value="1"/>
</dbReference>